<proteinExistence type="predicted"/>
<dbReference type="Proteomes" id="UP001595729">
    <property type="component" value="Unassembled WGS sequence"/>
</dbReference>
<keyword evidence="2" id="KW-1185">Reference proteome</keyword>
<name>A0ABV7W9G7_9BURK</name>
<gene>
    <name evidence="1" type="ORF">ACFOPI_19090</name>
</gene>
<dbReference type="RefSeq" id="WP_382177415.1">
    <property type="nucleotide sequence ID" value="NZ_JBHRXX010000009.1"/>
</dbReference>
<sequence length="60" mass="6487">MPPPTRPNVCPTAGELQLAHVAFRSDEPALTVIELDVPDDGVALDLHYDTDRAAPMGDQF</sequence>
<accession>A0ABV7W9G7</accession>
<evidence type="ECO:0000313" key="2">
    <source>
        <dbReference type="Proteomes" id="UP001595729"/>
    </source>
</evidence>
<dbReference type="EMBL" id="JBHRXX010000009">
    <property type="protein sequence ID" value="MFC3685716.1"/>
    <property type="molecule type" value="Genomic_DNA"/>
</dbReference>
<organism evidence="1 2">
    <name type="scientific">Hydrogenophaga luteola</name>
    <dbReference type="NCBI Taxonomy" id="1591122"/>
    <lineage>
        <taxon>Bacteria</taxon>
        <taxon>Pseudomonadati</taxon>
        <taxon>Pseudomonadota</taxon>
        <taxon>Betaproteobacteria</taxon>
        <taxon>Burkholderiales</taxon>
        <taxon>Comamonadaceae</taxon>
        <taxon>Hydrogenophaga</taxon>
    </lineage>
</organism>
<evidence type="ECO:0008006" key="3">
    <source>
        <dbReference type="Google" id="ProtNLM"/>
    </source>
</evidence>
<comment type="caution">
    <text evidence="1">The sequence shown here is derived from an EMBL/GenBank/DDBJ whole genome shotgun (WGS) entry which is preliminary data.</text>
</comment>
<evidence type="ECO:0000313" key="1">
    <source>
        <dbReference type="EMBL" id="MFC3685716.1"/>
    </source>
</evidence>
<protein>
    <recommendedName>
        <fullName evidence="3">DUF2283 domain-containing protein</fullName>
    </recommendedName>
</protein>
<reference evidence="2" key="1">
    <citation type="journal article" date="2019" name="Int. J. Syst. Evol. Microbiol.">
        <title>The Global Catalogue of Microorganisms (GCM) 10K type strain sequencing project: providing services to taxonomists for standard genome sequencing and annotation.</title>
        <authorList>
            <consortium name="The Broad Institute Genomics Platform"/>
            <consortium name="The Broad Institute Genome Sequencing Center for Infectious Disease"/>
            <person name="Wu L."/>
            <person name="Ma J."/>
        </authorList>
    </citation>
    <scope>NUCLEOTIDE SEQUENCE [LARGE SCALE GENOMIC DNA]</scope>
    <source>
        <strain evidence="2">KCTC 42501</strain>
    </source>
</reference>